<accession>A0ACC2NR47</accession>
<evidence type="ECO:0000313" key="1">
    <source>
        <dbReference type="EMBL" id="KAJ8673278.1"/>
    </source>
</evidence>
<protein>
    <submittedName>
        <fullName evidence="1">Uncharacterized protein</fullName>
    </submittedName>
</protein>
<sequence>MGKSKSKPGKSAVPAKKQKIDDSESERYSSDDGLLLDAQTTGRETPLSVQDDNSSSTESDSDETESSEEALTPVQKGTDKGNIPEENVEAPLDEEMEKIFGKDPTESEAANITFHSCGLVVPKINPEIHLKLPKHSKTRDSFIEKRQEWLGQAMRGLGWAMTTLINEPQDMDKCFFMECLYEVGLLISEVMNSQTKSRIACIKAGLDVEKRTILADTTPGEFLFGDNLSEKFKAANAMNRVAEAIRKGSESKQVQPKQALNSFGQQRRRSFFNQAASAESRQKSQNRPRIPFRGKQPFFHQQPNAFYQQPNFQQMNYQAPNFQQLMKPYQQNQKKNLAEK</sequence>
<name>A0ACC2NR47_9HYME</name>
<comment type="caution">
    <text evidence="1">The sequence shown here is derived from an EMBL/GenBank/DDBJ whole genome shotgun (WGS) entry which is preliminary data.</text>
</comment>
<dbReference type="EMBL" id="CM056743">
    <property type="protein sequence ID" value="KAJ8673278.1"/>
    <property type="molecule type" value="Genomic_DNA"/>
</dbReference>
<evidence type="ECO:0000313" key="2">
    <source>
        <dbReference type="Proteomes" id="UP001239111"/>
    </source>
</evidence>
<organism evidence="1 2">
    <name type="scientific">Eretmocerus hayati</name>
    <dbReference type="NCBI Taxonomy" id="131215"/>
    <lineage>
        <taxon>Eukaryota</taxon>
        <taxon>Metazoa</taxon>
        <taxon>Ecdysozoa</taxon>
        <taxon>Arthropoda</taxon>
        <taxon>Hexapoda</taxon>
        <taxon>Insecta</taxon>
        <taxon>Pterygota</taxon>
        <taxon>Neoptera</taxon>
        <taxon>Endopterygota</taxon>
        <taxon>Hymenoptera</taxon>
        <taxon>Apocrita</taxon>
        <taxon>Proctotrupomorpha</taxon>
        <taxon>Chalcidoidea</taxon>
        <taxon>Aphelinidae</taxon>
        <taxon>Aphelininae</taxon>
        <taxon>Eretmocerus</taxon>
    </lineage>
</organism>
<gene>
    <name evidence="1" type="ORF">QAD02_004540</name>
</gene>
<reference evidence="1" key="1">
    <citation type="submission" date="2023-04" db="EMBL/GenBank/DDBJ databases">
        <title>A chromosome-level genome assembly of the parasitoid wasp Eretmocerus hayati.</title>
        <authorList>
            <person name="Zhong Y."/>
            <person name="Liu S."/>
            <person name="Liu Y."/>
        </authorList>
    </citation>
    <scope>NUCLEOTIDE SEQUENCE</scope>
    <source>
        <strain evidence="1">ZJU_SS_LIU_2023</strain>
    </source>
</reference>
<keyword evidence="2" id="KW-1185">Reference proteome</keyword>
<dbReference type="Proteomes" id="UP001239111">
    <property type="component" value="Chromosome 3"/>
</dbReference>
<proteinExistence type="predicted"/>